<dbReference type="InterPro" id="IPR008266">
    <property type="entry name" value="Tyr_kinase_AS"/>
</dbReference>
<dbReference type="Pfam" id="PF07714">
    <property type="entry name" value="PK_Tyr_Ser-Thr"/>
    <property type="match status" value="1"/>
</dbReference>
<feature type="domain" description="Ig-like" evidence="14">
    <location>
        <begin position="444"/>
        <end position="585"/>
    </location>
</feature>
<accession>A0A1A9VMI2</accession>
<feature type="region of interest" description="Disordered" evidence="11">
    <location>
        <begin position="1646"/>
        <end position="1681"/>
    </location>
</feature>
<comment type="subcellular location">
    <subcellularLocation>
        <location evidence="1">Membrane</location>
        <topology evidence="1">Single-pass membrane protein</topology>
    </subcellularLocation>
</comment>
<keyword evidence="10" id="KW-0067">ATP-binding</keyword>
<feature type="domain" description="Ig-like" evidence="14">
    <location>
        <begin position="799"/>
        <end position="887"/>
    </location>
</feature>
<dbReference type="InterPro" id="IPR003599">
    <property type="entry name" value="Ig_sub"/>
</dbReference>
<dbReference type="CDD" id="cd00096">
    <property type="entry name" value="Ig"/>
    <property type="match status" value="1"/>
</dbReference>
<evidence type="ECO:0000256" key="4">
    <source>
        <dbReference type="ARBA" id="ARBA00023136"/>
    </source>
</evidence>
<dbReference type="GO" id="GO:0007399">
    <property type="term" value="P:nervous system development"/>
    <property type="evidence" value="ECO:0007669"/>
    <property type="project" value="UniProtKB-ARBA"/>
</dbReference>
<dbReference type="Pfam" id="PF07679">
    <property type="entry name" value="I-set"/>
    <property type="match status" value="2"/>
</dbReference>
<keyword evidence="5" id="KW-1015">Disulfide bond</keyword>
<dbReference type="SMART" id="SM00408">
    <property type="entry name" value="IGc2"/>
    <property type="match status" value="4"/>
</dbReference>
<evidence type="ECO:0000256" key="8">
    <source>
        <dbReference type="ARBA" id="ARBA00023319"/>
    </source>
</evidence>
<dbReference type="InterPro" id="IPR007110">
    <property type="entry name" value="Ig-like_dom"/>
</dbReference>
<keyword evidence="10" id="KW-0547">Nucleotide-binding</keyword>
<dbReference type="InterPro" id="IPR050122">
    <property type="entry name" value="RTK"/>
</dbReference>
<dbReference type="PROSITE" id="PS00109">
    <property type="entry name" value="PROTEIN_KINASE_TYR"/>
    <property type="match status" value="1"/>
</dbReference>
<dbReference type="FunFam" id="3.30.200.20:FF:000384">
    <property type="entry name" value="Receptor protein-tyrosine kinase"/>
    <property type="match status" value="1"/>
</dbReference>
<dbReference type="Gene3D" id="2.60.40.10">
    <property type="entry name" value="Immunoglobulins"/>
    <property type="match status" value="6"/>
</dbReference>
<protein>
    <submittedName>
        <fullName evidence="15">Receptor protein-tyrosine kinase</fullName>
    </submittedName>
</protein>
<evidence type="ECO:0000256" key="11">
    <source>
        <dbReference type="SAM" id="MobiDB-lite"/>
    </source>
</evidence>
<keyword evidence="2 12" id="KW-0812">Transmembrane</keyword>
<feature type="domain" description="Protein kinase" evidence="13">
    <location>
        <begin position="1073"/>
        <end position="1460"/>
    </location>
</feature>
<dbReference type="GO" id="GO:0043235">
    <property type="term" value="C:receptor complex"/>
    <property type="evidence" value="ECO:0007669"/>
    <property type="project" value="TreeGrafter"/>
</dbReference>
<evidence type="ECO:0000256" key="10">
    <source>
        <dbReference type="PROSITE-ProRule" id="PRU10141"/>
    </source>
</evidence>
<dbReference type="GO" id="GO:0005886">
    <property type="term" value="C:plasma membrane"/>
    <property type="evidence" value="ECO:0007669"/>
    <property type="project" value="TreeGrafter"/>
</dbReference>
<dbReference type="GO" id="GO:0007169">
    <property type="term" value="P:cell surface receptor protein tyrosine kinase signaling pathway"/>
    <property type="evidence" value="ECO:0007669"/>
    <property type="project" value="TreeGrafter"/>
</dbReference>
<evidence type="ECO:0000256" key="7">
    <source>
        <dbReference type="ARBA" id="ARBA00023180"/>
    </source>
</evidence>
<dbReference type="GO" id="GO:0004714">
    <property type="term" value="F:transmembrane receptor protein tyrosine kinase activity"/>
    <property type="evidence" value="ECO:0007669"/>
    <property type="project" value="UniProtKB-EC"/>
</dbReference>
<sequence>MNYKKRKFSKQRKDFDVFIISLQLLYFSQVPHPRPQLSNSISKGNDYDANVAVALGAPLLIPLMDELILEVNSDFTLKCEDSEPIIWKYPMEATVDEIQHKTEDKNRPFGSTLTLLDVNYVFVGNYYCIKAKSLTKDVQGMEDAELTDLSNSNLASSIYIYVNDTENFLAPMLFPVIHVMQFQDAVIPCKPSMPNVDVLLTTPTGKTLASDSPVRYNPRLGFVIELRNFQESGLYVCRPKIPPLTNEEESTEIELILGNQIIDNSSEYTQLDTSFGGDVDSSSVPSPTTPSPPAANSRTISSSVTNHVVNVTNRTIVNVTEMGDQVLSNNLITVIGEDVKSSSLNALSGVGYHYIGDEFHLHTTTVNSDQVNYDDEDISVYRDDDNDDKEDNEIALAYEIEKGSELQTMPIHFRFDRDVQTTTRRSSSHHLSTRRPYTTHVDKPNVTSTAKHHAYEGDTFQLKCETKIAHDVRYKIEWITPVGVDKSFIKRETHHDLLTPRRPLLNRIYMSLVLDYGKAYITNRVGQMLCPRPVYTLAYLWQTGTHKYSQHSLTVKDAKKTDTGNYICNIIDHSNNQARNSYRMIIMEKGTSYINISEPNDYYVIREKANKTIQMTVRYSGYPWPTLTWYRPDGSEILPVPNQKFNITTTESSSTLKISNPRLLDSGTYVINATNGYTTKSQQFNVSISDVPIVSVDDVFVQADEKAHVICQVQSHPISLITWVFTPCSIAPRWPSCDKKVIQDFNETSSRDGETPIEIIYDLYFVPKTPGIIHCKAENKIGSVVGRAHVLIRDIEANMTITGVTDEDVIARGDQVTITCAAVAYYYSDEINWFKEGIPVQQRSDLLITKFSSEYSYQTTLTFKNIQDSDRGAYECRARHINHDEVDYKFVDLFIHEPSAPRMKDTNLGGNIKIERKLGDSLELKCVSEAIPKATIDWYKDEIKIATNASNLSMDSLIIPYIRPEDEGQYKCVVSNRLGVIEESVIVKITNMPGLKLSWIMGILLVLLVLICLVIYLCIRVNRERRLLRELKAAGLANFEEGAVEHINPALTLDEQADLLPYDRGFEFPREKLKLGKQLGAGAFGVVLKAHAESIRPEEKESVVAVKMVKRNANNEVMRALVSELKIMVHLGQHLNVVNLLGAVTKNIAKRELMVIVEYCRYGNVQNFLLRNRKRFINQINPVTDKIDVTITTQRFSDNFELNRNSDNDPRSGTRAGRPNSTGYITQSELYEGQLNTCATEQTVMTTVPEDDDNNIMSNNSVQPAWRSNYKPDSTEAMSITTTDLVSWAFQVACGMEYLSSKKVLHGDLAARNILLCEDNIVKICDFGLARSMYKSDNYKKQGEAPLPIKWLALESLSDHIFSTYTDVWSFGIVLWEFFSLAKVPYPGMDPNQSLYLKLKDGYRMEKPPYANDDLYDIMLECWSTNPERRPLFNVLKEKFASMLGEEVTNHYVDLNEPYLRVNSEYMKRNQTDYLALMGAPDEMAPPPPRYVNGHILPEIPGIDLSSDDYLQMSPNNGSVIFSPTRPKETAVINDNDDDKLNRQPLMTTTSFTFPDTAAEQHSPTLANNLDSHLNKTRNRKDGVEPIPEEIPMLANANSQASPEQSAKFSQLLQQAHRNTPTPSPRHHVAETKLTADAENYVNLKSPKRLLNNNGSSKSPEAFSNPGYQILKTVGEKVDNN</sequence>
<keyword evidence="3 12" id="KW-1133">Transmembrane helix</keyword>
<dbReference type="Pfam" id="PF21339">
    <property type="entry name" value="VEGFR-1-like_Ig-like"/>
    <property type="match status" value="1"/>
</dbReference>
<dbReference type="PROSITE" id="PS50835">
    <property type="entry name" value="IG_LIKE"/>
    <property type="match status" value="4"/>
</dbReference>
<dbReference type="InterPro" id="IPR017441">
    <property type="entry name" value="Protein_kinase_ATP_BS"/>
</dbReference>
<dbReference type="InterPro" id="IPR013783">
    <property type="entry name" value="Ig-like_fold"/>
</dbReference>
<feature type="transmembrane region" description="Helical" evidence="12">
    <location>
        <begin position="997"/>
        <end position="1019"/>
    </location>
</feature>
<dbReference type="PANTHER" id="PTHR24416:SF600">
    <property type="entry name" value="PDGF- AND VEGF-RECEPTOR RELATED, ISOFORM J"/>
    <property type="match status" value="1"/>
</dbReference>
<organism evidence="15 16">
    <name type="scientific">Glossina austeni</name>
    <name type="common">Savannah tsetse fly</name>
    <dbReference type="NCBI Taxonomy" id="7395"/>
    <lineage>
        <taxon>Eukaryota</taxon>
        <taxon>Metazoa</taxon>
        <taxon>Ecdysozoa</taxon>
        <taxon>Arthropoda</taxon>
        <taxon>Hexapoda</taxon>
        <taxon>Insecta</taxon>
        <taxon>Pterygota</taxon>
        <taxon>Neoptera</taxon>
        <taxon>Endopterygota</taxon>
        <taxon>Diptera</taxon>
        <taxon>Brachycera</taxon>
        <taxon>Muscomorpha</taxon>
        <taxon>Hippoboscoidea</taxon>
        <taxon>Glossinidae</taxon>
        <taxon>Glossina</taxon>
    </lineage>
</organism>
<feature type="region of interest" description="Disordered" evidence="11">
    <location>
        <begin position="424"/>
        <end position="448"/>
    </location>
</feature>
<proteinExistence type="predicted"/>
<dbReference type="SUPFAM" id="SSF48726">
    <property type="entry name" value="Immunoglobulin"/>
    <property type="match status" value="4"/>
</dbReference>
<dbReference type="GO" id="GO:0030154">
    <property type="term" value="P:cell differentiation"/>
    <property type="evidence" value="ECO:0007669"/>
    <property type="project" value="UniProtKB-ARBA"/>
</dbReference>
<dbReference type="Proteomes" id="UP000078200">
    <property type="component" value="Unassembled WGS sequence"/>
</dbReference>
<keyword evidence="7" id="KW-0325">Glycoprotein</keyword>
<evidence type="ECO:0000259" key="14">
    <source>
        <dbReference type="PROSITE" id="PS50835"/>
    </source>
</evidence>
<dbReference type="InterPro" id="IPR001245">
    <property type="entry name" value="Ser-Thr/Tyr_kinase_cat_dom"/>
</dbReference>
<dbReference type="InterPro" id="IPR000719">
    <property type="entry name" value="Prot_kinase_dom"/>
</dbReference>
<dbReference type="Gene3D" id="1.10.510.10">
    <property type="entry name" value="Transferase(Phosphotransferase) domain 1"/>
    <property type="match status" value="1"/>
</dbReference>
<dbReference type="PANTHER" id="PTHR24416">
    <property type="entry name" value="TYROSINE-PROTEIN KINASE RECEPTOR"/>
    <property type="match status" value="1"/>
</dbReference>
<dbReference type="FunFam" id="1.10.510.10:FF:000373">
    <property type="entry name" value="Receptor protein-tyrosine kinase"/>
    <property type="match status" value="1"/>
</dbReference>
<feature type="domain" description="Ig-like" evidence="14">
    <location>
        <begin position="901"/>
        <end position="988"/>
    </location>
</feature>
<dbReference type="InterPro" id="IPR003598">
    <property type="entry name" value="Ig_sub2"/>
</dbReference>
<dbReference type="STRING" id="7395.A0A1A9VMI2"/>
<dbReference type="SMART" id="SM00409">
    <property type="entry name" value="IG"/>
    <property type="match status" value="6"/>
</dbReference>
<dbReference type="InterPro" id="IPR011009">
    <property type="entry name" value="Kinase-like_dom_sf"/>
</dbReference>
<evidence type="ECO:0000313" key="16">
    <source>
        <dbReference type="Proteomes" id="UP000078200"/>
    </source>
</evidence>
<keyword evidence="6" id="KW-0675">Receptor</keyword>
<dbReference type="VEuPathDB" id="VectorBase:GAUT041697"/>
<dbReference type="GO" id="GO:0009653">
    <property type="term" value="P:anatomical structure morphogenesis"/>
    <property type="evidence" value="ECO:0007669"/>
    <property type="project" value="UniProtKB-ARBA"/>
</dbReference>
<name>A0A1A9VMI2_GLOAU</name>
<evidence type="ECO:0000256" key="3">
    <source>
        <dbReference type="ARBA" id="ARBA00022989"/>
    </source>
</evidence>
<evidence type="ECO:0000259" key="13">
    <source>
        <dbReference type="PROSITE" id="PS50011"/>
    </source>
</evidence>
<comment type="catalytic activity">
    <reaction evidence="9">
        <text>L-tyrosyl-[protein] + ATP = O-phospho-L-tyrosyl-[protein] + ADP + H(+)</text>
        <dbReference type="Rhea" id="RHEA:10596"/>
        <dbReference type="Rhea" id="RHEA-COMP:10136"/>
        <dbReference type="Rhea" id="RHEA-COMP:20101"/>
        <dbReference type="ChEBI" id="CHEBI:15378"/>
        <dbReference type="ChEBI" id="CHEBI:30616"/>
        <dbReference type="ChEBI" id="CHEBI:46858"/>
        <dbReference type="ChEBI" id="CHEBI:61978"/>
        <dbReference type="ChEBI" id="CHEBI:456216"/>
        <dbReference type="EC" id="2.7.10.1"/>
    </reaction>
</comment>
<feature type="region of interest" description="Disordered" evidence="11">
    <location>
        <begin position="272"/>
        <end position="300"/>
    </location>
</feature>
<reference evidence="15" key="1">
    <citation type="submission" date="2020-05" db="UniProtKB">
        <authorList>
            <consortium name="EnsemblMetazoa"/>
        </authorList>
    </citation>
    <scope>IDENTIFICATION</scope>
    <source>
        <strain evidence="15">TTRI</strain>
    </source>
</reference>
<keyword evidence="16" id="KW-1185">Reference proteome</keyword>
<dbReference type="InterPro" id="IPR036179">
    <property type="entry name" value="Ig-like_dom_sf"/>
</dbReference>
<feature type="domain" description="Ig-like" evidence="14">
    <location>
        <begin position="599"/>
        <end position="687"/>
    </location>
</feature>
<feature type="region of interest" description="Disordered" evidence="11">
    <location>
        <begin position="1200"/>
        <end position="1222"/>
    </location>
</feature>
<keyword evidence="4 12" id="KW-0472">Membrane</keyword>
<dbReference type="PROSITE" id="PS50011">
    <property type="entry name" value="PROTEIN_KINASE_DOM"/>
    <property type="match status" value="1"/>
</dbReference>
<dbReference type="GO" id="GO:0005524">
    <property type="term" value="F:ATP binding"/>
    <property type="evidence" value="ECO:0007669"/>
    <property type="project" value="UniProtKB-UniRule"/>
</dbReference>
<dbReference type="Gene3D" id="3.30.200.20">
    <property type="entry name" value="Phosphorylase Kinase, domain 1"/>
    <property type="match status" value="1"/>
</dbReference>
<dbReference type="SUPFAM" id="SSF56112">
    <property type="entry name" value="Protein kinase-like (PK-like)"/>
    <property type="match status" value="1"/>
</dbReference>
<evidence type="ECO:0000256" key="12">
    <source>
        <dbReference type="SAM" id="Phobius"/>
    </source>
</evidence>
<evidence type="ECO:0000256" key="1">
    <source>
        <dbReference type="ARBA" id="ARBA00004167"/>
    </source>
</evidence>
<evidence type="ECO:0000256" key="6">
    <source>
        <dbReference type="ARBA" id="ARBA00023170"/>
    </source>
</evidence>
<evidence type="ECO:0000256" key="9">
    <source>
        <dbReference type="ARBA" id="ARBA00051243"/>
    </source>
</evidence>
<dbReference type="Pfam" id="PF13927">
    <property type="entry name" value="Ig_3"/>
    <property type="match status" value="1"/>
</dbReference>
<dbReference type="EnsemblMetazoa" id="GAUT041697-RA">
    <property type="protein sequence ID" value="GAUT041697-PA"/>
    <property type="gene ID" value="GAUT041697"/>
</dbReference>
<evidence type="ECO:0000256" key="5">
    <source>
        <dbReference type="ARBA" id="ARBA00023157"/>
    </source>
</evidence>
<evidence type="ECO:0000256" key="2">
    <source>
        <dbReference type="ARBA" id="ARBA00022692"/>
    </source>
</evidence>
<feature type="binding site" evidence="10">
    <location>
        <position position="1107"/>
    </location>
    <ligand>
        <name>ATP</name>
        <dbReference type="ChEBI" id="CHEBI:30616"/>
    </ligand>
</feature>
<dbReference type="PROSITE" id="PS00107">
    <property type="entry name" value="PROTEIN_KINASE_ATP"/>
    <property type="match status" value="1"/>
</dbReference>
<evidence type="ECO:0000313" key="15">
    <source>
        <dbReference type="EnsemblMetazoa" id="GAUT041697-PA"/>
    </source>
</evidence>
<keyword evidence="8" id="KW-0393">Immunoglobulin domain</keyword>
<dbReference type="InterPro" id="IPR013098">
    <property type="entry name" value="Ig_I-set"/>
</dbReference>